<comment type="caution">
    <text evidence="1">The sequence shown here is derived from an EMBL/GenBank/DDBJ whole genome shotgun (WGS) entry which is preliminary data.</text>
</comment>
<reference evidence="1 2" key="1">
    <citation type="journal article" date="2015" name="Genome Biol. Evol.">
        <title>Comparative Genomics of a Bacterivorous Green Alga Reveals Evolutionary Causalities and Consequences of Phago-Mixotrophic Mode of Nutrition.</title>
        <authorList>
            <person name="Burns J.A."/>
            <person name="Paasch A."/>
            <person name="Narechania A."/>
            <person name="Kim E."/>
        </authorList>
    </citation>
    <scope>NUCLEOTIDE SEQUENCE [LARGE SCALE GENOMIC DNA]</scope>
    <source>
        <strain evidence="1 2">PLY_AMNH</strain>
    </source>
</reference>
<keyword evidence="2" id="KW-1185">Reference proteome</keyword>
<evidence type="ECO:0000313" key="2">
    <source>
        <dbReference type="Proteomes" id="UP001190700"/>
    </source>
</evidence>
<dbReference type="EMBL" id="LGRX02010178">
    <property type="protein sequence ID" value="KAK3270815.1"/>
    <property type="molecule type" value="Genomic_DNA"/>
</dbReference>
<accession>A0AAE0L3W3</accession>
<gene>
    <name evidence="1" type="ORF">CYMTET_20805</name>
</gene>
<organism evidence="1 2">
    <name type="scientific">Cymbomonas tetramitiformis</name>
    <dbReference type="NCBI Taxonomy" id="36881"/>
    <lineage>
        <taxon>Eukaryota</taxon>
        <taxon>Viridiplantae</taxon>
        <taxon>Chlorophyta</taxon>
        <taxon>Pyramimonadophyceae</taxon>
        <taxon>Pyramimonadales</taxon>
        <taxon>Pyramimonadaceae</taxon>
        <taxon>Cymbomonas</taxon>
    </lineage>
</organism>
<dbReference type="Proteomes" id="UP001190700">
    <property type="component" value="Unassembled WGS sequence"/>
</dbReference>
<proteinExistence type="predicted"/>
<dbReference type="AlphaFoldDB" id="A0AAE0L3W3"/>
<name>A0AAE0L3W3_9CHLO</name>
<protein>
    <submittedName>
        <fullName evidence="1">Uncharacterized protein</fullName>
    </submittedName>
</protein>
<sequence length="242" mass="27093">MSKVCDHCGEPEGADALKVAAWKTHKKECKRISAQKQGSALPDSEAELRKGWANGLSRDDRYEWLTDCFRMRMDDLYCWGGGELRGVMDPEATPKSVSEEFWIFSKLAVKNKVLPEVWDWKAFLTKASGLVPYAFEKADAKEKYGRENVFSGMLGGRSLRCTGELIYGSSVMGYNPSPDESAFFNAIAETELFEHDEEGSTHEEDDDDRANACADVGGLEVWLNFCEELTKNPGPNIHQSDL</sequence>
<evidence type="ECO:0000313" key="1">
    <source>
        <dbReference type="EMBL" id="KAK3270815.1"/>
    </source>
</evidence>